<evidence type="ECO:0000313" key="2">
    <source>
        <dbReference type="EMBL" id="KTR52611.1"/>
    </source>
</evidence>
<evidence type="ECO:0000256" key="1">
    <source>
        <dbReference type="SAM" id="MobiDB-lite"/>
    </source>
</evidence>
<protein>
    <recommendedName>
        <fullName evidence="4">Lipoprotein</fullName>
    </recommendedName>
</protein>
<name>A0A147DRY9_9MICO</name>
<sequence>MPAELTMRRLTSVTLTPLALLIFISGCTRHPSVGETPSDDGRTAQVDPETAQRRMTELVDRTAAALGGEWVTTQGPDYVDSCTLPDGGRGANWVYLITRTDEGGNPDDDAAAVTRTWQSAGMTVERVADPDGPVVVGRGGASTALIDLYAFPEKYTLEAESLCFPGSADEIEEEQSSGS</sequence>
<dbReference type="EMBL" id="LDRC01000026">
    <property type="protein sequence ID" value="KTR52611.1"/>
    <property type="molecule type" value="Genomic_DNA"/>
</dbReference>
<comment type="caution">
    <text evidence="2">The sequence shown here is derived from an EMBL/GenBank/DDBJ whole genome shotgun (WGS) entry which is preliminary data.</text>
</comment>
<evidence type="ECO:0000313" key="3">
    <source>
        <dbReference type="Proteomes" id="UP000072763"/>
    </source>
</evidence>
<dbReference type="PATRIC" id="fig|465820.4.peg.1197"/>
<feature type="region of interest" description="Disordered" evidence="1">
    <location>
        <begin position="32"/>
        <end position="51"/>
    </location>
</feature>
<reference evidence="2 3" key="1">
    <citation type="journal article" date="2016" name="Front. Microbiol.">
        <title>Genomic Resource of Rice Seed Associated Bacteria.</title>
        <authorList>
            <person name="Midha S."/>
            <person name="Bansal K."/>
            <person name="Sharma S."/>
            <person name="Kumar N."/>
            <person name="Patil P.P."/>
            <person name="Chaudhry V."/>
            <person name="Patil P.B."/>
        </authorList>
    </citation>
    <scope>NUCLEOTIDE SEQUENCE [LARGE SCALE GENOMIC DNA]</scope>
    <source>
        <strain evidence="2 3">NS359</strain>
    </source>
</reference>
<accession>A0A147DRY9</accession>
<gene>
    <name evidence="2" type="ORF">NS359_05715</name>
</gene>
<dbReference type="Proteomes" id="UP000072763">
    <property type="component" value="Unassembled WGS sequence"/>
</dbReference>
<organism evidence="2 3">
    <name type="scientific">Curtobacterium oceanosedimentum</name>
    <dbReference type="NCBI Taxonomy" id="465820"/>
    <lineage>
        <taxon>Bacteria</taxon>
        <taxon>Bacillati</taxon>
        <taxon>Actinomycetota</taxon>
        <taxon>Actinomycetes</taxon>
        <taxon>Micrococcales</taxon>
        <taxon>Microbacteriaceae</taxon>
        <taxon>Curtobacterium</taxon>
    </lineage>
</organism>
<dbReference type="AlphaFoldDB" id="A0A147DRY9"/>
<proteinExistence type="predicted"/>
<evidence type="ECO:0008006" key="4">
    <source>
        <dbReference type="Google" id="ProtNLM"/>
    </source>
</evidence>